<evidence type="ECO:0000313" key="2">
    <source>
        <dbReference type="EMBL" id="MBB2997638.1"/>
    </source>
</evidence>
<name>A0A839QMI1_9MICC</name>
<dbReference type="Proteomes" id="UP000523000">
    <property type="component" value="Unassembled WGS sequence"/>
</dbReference>
<gene>
    <name evidence="2" type="ORF">E9229_003910</name>
</gene>
<proteinExistence type="predicted"/>
<evidence type="ECO:0000259" key="1">
    <source>
        <dbReference type="Pfam" id="PF08808"/>
    </source>
</evidence>
<comment type="caution">
    <text evidence="2">The sequence shown here is derived from an EMBL/GenBank/DDBJ whole genome shotgun (WGS) entry which is preliminary data.</text>
</comment>
<dbReference type="EMBL" id="JACHVS010000005">
    <property type="protein sequence ID" value="MBB2997638.1"/>
    <property type="molecule type" value="Genomic_DNA"/>
</dbReference>
<keyword evidence="3" id="KW-1185">Reference proteome</keyword>
<sequence length="164" mass="18251">MGGRFDIREPHGTCYVANTDETAVREIVGPDFIRSGIINDAFVSDRVVSQVTLHKSIKAAKLTDPLVFQFRVTNELSNMDNYTIPQAWAAAFHTSGFKGIWYQPRFSAGKSRALAMFGPTGPAKHGYETGREMRDVVDEMLDLSVVTTQGLDQYEVLDKPEGDF</sequence>
<dbReference type="Pfam" id="PF08808">
    <property type="entry name" value="RES"/>
    <property type="match status" value="1"/>
</dbReference>
<evidence type="ECO:0000313" key="3">
    <source>
        <dbReference type="Proteomes" id="UP000523000"/>
    </source>
</evidence>
<protein>
    <recommendedName>
        <fullName evidence="1">RES domain-containing protein</fullName>
    </recommendedName>
</protein>
<organism evidence="2 3">
    <name type="scientific">Paeniglutamicibacter cryotolerans</name>
    <dbReference type="NCBI Taxonomy" id="670079"/>
    <lineage>
        <taxon>Bacteria</taxon>
        <taxon>Bacillati</taxon>
        <taxon>Actinomycetota</taxon>
        <taxon>Actinomycetes</taxon>
        <taxon>Micrococcales</taxon>
        <taxon>Micrococcaceae</taxon>
        <taxon>Paeniglutamicibacter</taxon>
    </lineage>
</organism>
<accession>A0A839QMI1</accession>
<feature type="domain" description="RES" evidence="1">
    <location>
        <begin position="2"/>
        <end position="124"/>
    </location>
</feature>
<dbReference type="AlphaFoldDB" id="A0A839QMI1"/>
<dbReference type="InterPro" id="IPR014914">
    <property type="entry name" value="RES_dom"/>
</dbReference>
<reference evidence="2 3" key="1">
    <citation type="submission" date="2020-08" db="EMBL/GenBank/DDBJ databases">
        <title>Sequencing the genomes of 1000 actinobacteria strains.</title>
        <authorList>
            <person name="Klenk H.-P."/>
        </authorList>
    </citation>
    <scope>NUCLEOTIDE SEQUENCE [LARGE SCALE GENOMIC DNA]</scope>
    <source>
        <strain evidence="2 3">DSM 22826</strain>
    </source>
</reference>